<dbReference type="InterPro" id="IPR007712">
    <property type="entry name" value="RelE/ParE_toxin"/>
</dbReference>
<comment type="caution">
    <text evidence="2">The sequence shown here is derived from an EMBL/GenBank/DDBJ whole genome shotgun (WGS) entry which is preliminary data.</text>
</comment>
<accession>A0A1F5KTV6</accession>
<evidence type="ECO:0000313" key="3">
    <source>
        <dbReference type="Proteomes" id="UP000178565"/>
    </source>
</evidence>
<dbReference type="SUPFAM" id="SSF143011">
    <property type="entry name" value="RelE-like"/>
    <property type="match status" value="1"/>
</dbReference>
<proteinExistence type="predicted"/>
<evidence type="ECO:0008006" key="4">
    <source>
        <dbReference type="Google" id="ProtNLM"/>
    </source>
</evidence>
<dbReference type="Gene3D" id="3.30.2310.20">
    <property type="entry name" value="RelE-like"/>
    <property type="match status" value="1"/>
</dbReference>
<reference evidence="2 3" key="1">
    <citation type="journal article" date="2016" name="Nat. Commun.">
        <title>Thousands of microbial genomes shed light on interconnected biogeochemical processes in an aquifer system.</title>
        <authorList>
            <person name="Anantharaman K."/>
            <person name="Brown C.T."/>
            <person name="Hug L.A."/>
            <person name="Sharon I."/>
            <person name="Castelle C.J."/>
            <person name="Probst A.J."/>
            <person name="Thomas B.C."/>
            <person name="Singh A."/>
            <person name="Wilkins M.J."/>
            <person name="Karaoz U."/>
            <person name="Brodie E.L."/>
            <person name="Williams K.H."/>
            <person name="Hubbard S.S."/>
            <person name="Banfield J.F."/>
        </authorList>
    </citation>
    <scope>NUCLEOTIDE SEQUENCE [LARGE SCALE GENOMIC DNA]</scope>
</reference>
<protein>
    <recommendedName>
        <fullName evidence="4">Addiction module toxin RelE</fullName>
    </recommendedName>
</protein>
<dbReference type="InterPro" id="IPR052747">
    <property type="entry name" value="TA_system_RelE_toxin"/>
</dbReference>
<dbReference type="EMBL" id="MFDM01000005">
    <property type="protein sequence ID" value="OGE44254.1"/>
    <property type="molecule type" value="Genomic_DNA"/>
</dbReference>
<dbReference type="PANTHER" id="PTHR38813">
    <property type="match status" value="1"/>
</dbReference>
<dbReference type="PANTHER" id="PTHR38813:SF1">
    <property type="entry name" value="TOXIN RELE1-RELATED"/>
    <property type="match status" value="1"/>
</dbReference>
<evidence type="ECO:0000313" key="2">
    <source>
        <dbReference type="EMBL" id="OGE44254.1"/>
    </source>
</evidence>
<gene>
    <name evidence="2" type="ORF">A3B45_01715</name>
</gene>
<keyword evidence="1" id="KW-1277">Toxin-antitoxin system</keyword>
<name>A0A1F5KTV6_9BACT</name>
<dbReference type="Proteomes" id="UP000178565">
    <property type="component" value="Unassembled WGS sequence"/>
</dbReference>
<sequence>MASVIVTKQAEKSFLKLPLSSQKKISKAIDKLIQNPLAGEKLKGEFEGQYKIYAWPYRVIYLFSTIDSVVTVVEIEHRQGAYK</sequence>
<dbReference type="STRING" id="1797785.A3B45_01715"/>
<dbReference type="AlphaFoldDB" id="A0A1F5KTV6"/>
<evidence type="ECO:0000256" key="1">
    <source>
        <dbReference type="ARBA" id="ARBA00022649"/>
    </source>
</evidence>
<organism evidence="2 3">
    <name type="scientific">Candidatus Daviesbacteria bacterium RIFCSPLOWO2_01_FULL_39_12</name>
    <dbReference type="NCBI Taxonomy" id="1797785"/>
    <lineage>
        <taxon>Bacteria</taxon>
        <taxon>Candidatus Daviesiibacteriota</taxon>
    </lineage>
</organism>
<dbReference type="InterPro" id="IPR035093">
    <property type="entry name" value="RelE/ParE_toxin_dom_sf"/>
</dbReference>
<dbReference type="Pfam" id="PF05016">
    <property type="entry name" value="ParE_toxin"/>
    <property type="match status" value="1"/>
</dbReference>